<dbReference type="OrthoDB" id="111465at2759"/>
<sequence>MVEERDAALKDLQVQLNSMEQDATSRTSKLLEKNSTIEKLETKLSDLQRCLENLEVEKCRSTGENERLLQTLDECKRKNQRLEKGFEELKQGKELLASLQQVERGASALQQNELQQTREKLESLKLELSSTKTECSQLEGELSEVVKASKSAQAQHVEEVERMHRELKALKAMRSSLEEQVRSRQARQDELETTNQENSECIKNLSQELAESKTTLLTWMNKYNRVSEEKQKLENDVQSLSEEQYSLQRMIDELQTDCEAKVEEKTGCEIALKEEISSLTEQQRTLEREHRVVDQEKKALIKLVQTLQARPQLQQRAFREMLVTCQRGTERTFCQLSERVSATVEKLSAVEKRYETLKAHLAKHKQTHDVIQEEGSLSDENEYPVVPKPKSPEIIVQENEFFSNSTAAFALSNSQSMWLEPIAPFNAVQAEEDCRKKTVFRDNDQATVAIAAMESRMNQWKLKYFVQCLVANSNKKENTVLAAHLKELSRTHHQLKKNIHLFVWQKLKAKVENRELHKLRHISVVLIRHLSKEVQQNKQAQCFTKWKFQAQVQKYQTKLRASANEPLRPSFSPTTTMALANCIQLVRKFCEPARKVDKRGVTERQANGADELTGYLAEINTKVASWRVAVDRKISEYAERNNQLKSVQRRCTELKDLVGLNQRLIEEMERRSAGQQSIVEAAWDFATAYKALSPSARAQVFQSRDFLSASKGIVEGLNSLGVPRSVNKLSQTLGVSSTHKHPKPAPNKQVSFLSASAAPGVTSTNNSMAATEKSRKRLNDSNIELLEDAVGSLKGAMQKQRKLELELKEKERSLTLTTKELQKRNMQFVLIRSFLQWKCASSNRDRRQRRQQPRGSSQSIAYI</sequence>
<feature type="coiled-coil region" evidence="1">
    <location>
        <begin position="793"/>
        <end position="820"/>
    </location>
</feature>
<keyword evidence="4" id="KW-1185">Reference proteome</keyword>
<dbReference type="AlphaFoldDB" id="A0A2P4YC80"/>
<evidence type="ECO:0000256" key="1">
    <source>
        <dbReference type="SAM" id="Coils"/>
    </source>
</evidence>
<proteinExistence type="predicted"/>
<feature type="coiled-coil region" evidence="1">
    <location>
        <begin position="216"/>
        <end position="289"/>
    </location>
</feature>
<feature type="coiled-coil region" evidence="1">
    <location>
        <begin position="347"/>
        <end position="374"/>
    </location>
</feature>
<name>A0A2P4YC80_9STRA</name>
<keyword evidence="1" id="KW-0175">Coiled coil</keyword>
<dbReference type="EMBL" id="NCKW01003833">
    <property type="protein sequence ID" value="POM75427.1"/>
    <property type="molecule type" value="Genomic_DNA"/>
</dbReference>
<feature type="region of interest" description="Disordered" evidence="2">
    <location>
        <begin position="842"/>
        <end position="863"/>
    </location>
</feature>
<dbReference type="Proteomes" id="UP000237271">
    <property type="component" value="Unassembled WGS sequence"/>
</dbReference>
<evidence type="ECO:0000313" key="3">
    <source>
        <dbReference type="EMBL" id="POM75427.1"/>
    </source>
</evidence>
<accession>A0A2P4YC80</accession>
<feature type="compositionally biased region" description="Basic and acidic residues" evidence="2">
    <location>
        <begin position="178"/>
        <end position="190"/>
    </location>
</feature>
<evidence type="ECO:0000313" key="4">
    <source>
        <dbReference type="Proteomes" id="UP000237271"/>
    </source>
</evidence>
<reference evidence="3 4" key="1">
    <citation type="journal article" date="2017" name="Genome Biol. Evol.">
        <title>Phytophthora megakarya and P. palmivora, closely related causal agents of cacao black pod rot, underwent increases in genome sizes and gene numbers by different mechanisms.</title>
        <authorList>
            <person name="Ali S.S."/>
            <person name="Shao J."/>
            <person name="Lary D.J."/>
            <person name="Kronmiller B."/>
            <person name="Shen D."/>
            <person name="Strem M.D."/>
            <person name="Amoako-Attah I."/>
            <person name="Akrofi A.Y."/>
            <person name="Begoude B.A."/>
            <person name="Ten Hoopen G.M."/>
            <person name="Coulibaly K."/>
            <person name="Kebe B.I."/>
            <person name="Melnick R.L."/>
            <person name="Guiltinan M.J."/>
            <person name="Tyler B.M."/>
            <person name="Meinhardt L.W."/>
            <person name="Bailey B.A."/>
        </authorList>
    </citation>
    <scope>NUCLEOTIDE SEQUENCE [LARGE SCALE GENOMIC DNA]</scope>
    <source>
        <strain evidence="4">sbr112.9</strain>
    </source>
</reference>
<evidence type="ECO:0000256" key="2">
    <source>
        <dbReference type="SAM" id="MobiDB-lite"/>
    </source>
</evidence>
<protein>
    <submittedName>
        <fullName evidence="3">Uncharacterized protein</fullName>
    </submittedName>
</protein>
<comment type="caution">
    <text evidence="3">The sequence shown here is derived from an EMBL/GenBank/DDBJ whole genome shotgun (WGS) entry which is preliminary data.</text>
</comment>
<dbReference type="Gene3D" id="1.10.287.1490">
    <property type="match status" value="1"/>
</dbReference>
<feature type="region of interest" description="Disordered" evidence="2">
    <location>
        <begin position="178"/>
        <end position="199"/>
    </location>
</feature>
<organism evidence="3 4">
    <name type="scientific">Phytophthora palmivora</name>
    <dbReference type="NCBI Taxonomy" id="4796"/>
    <lineage>
        <taxon>Eukaryota</taxon>
        <taxon>Sar</taxon>
        <taxon>Stramenopiles</taxon>
        <taxon>Oomycota</taxon>
        <taxon>Peronosporomycetes</taxon>
        <taxon>Peronosporales</taxon>
        <taxon>Peronosporaceae</taxon>
        <taxon>Phytophthora</taxon>
    </lineage>
</organism>
<gene>
    <name evidence="3" type="ORF">PHPALM_7473</name>
</gene>
<feature type="compositionally biased region" description="Low complexity" evidence="2">
    <location>
        <begin position="853"/>
        <end position="863"/>
    </location>
</feature>